<feature type="region of interest" description="Disordered" evidence="1">
    <location>
        <begin position="297"/>
        <end position="320"/>
    </location>
</feature>
<comment type="caution">
    <text evidence="2">The sequence shown here is derived from an EMBL/GenBank/DDBJ whole genome shotgun (WGS) entry which is preliminary data.</text>
</comment>
<evidence type="ECO:0000313" key="2">
    <source>
        <dbReference type="EMBL" id="KAG9236009.1"/>
    </source>
</evidence>
<dbReference type="EMBL" id="MU251417">
    <property type="protein sequence ID" value="KAG9236009.1"/>
    <property type="molecule type" value="Genomic_DNA"/>
</dbReference>
<reference evidence="2" key="1">
    <citation type="journal article" date="2021" name="IMA Fungus">
        <title>Genomic characterization of three marine fungi, including Emericellopsis atlantica sp. nov. with signatures of a generalist lifestyle and marine biomass degradation.</title>
        <authorList>
            <person name="Hagestad O.C."/>
            <person name="Hou L."/>
            <person name="Andersen J.H."/>
            <person name="Hansen E.H."/>
            <person name="Altermark B."/>
            <person name="Li C."/>
            <person name="Kuhnert E."/>
            <person name="Cox R.J."/>
            <person name="Crous P.W."/>
            <person name="Spatafora J.W."/>
            <person name="Lail K."/>
            <person name="Amirebrahimi M."/>
            <person name="Lipzen A."/>
            <person name="Pangilinan J."/>
            <person name="Andreopoulos W."/>
            <person name="Hayes R.D."/>
            <person name="Ng V."/>
            <person name="Grigoriev I.V."/>
            <person name="Jackson S.A."/>
            <person name="Sutton T.D.S."/>
            <person name="Dobson A.D.W."/>
            <person name="Rama T."/>
        </authorList>
    </citation>
    <scope>NUCLEOTIDE SEQUENCE</scope>
    <source>
        <strain evidence="2">TRa018bII</strain>
    </source>
</reference>
<proteinExistence type="predicted"/>
<name>A0A9P8C6T9_9HELO</name>
<gene>
    <name evidence="2" type="ORF">BJ875DRAFT_249835</name>
</gene>
<feature type="region of interest" description="Disordered" evidence="1">
    <location>
        <begin position="393"/>
        <end position="459"/>
    </location>
</feature>
<feature type="region of interest" description="Disordered" evidence="1">
    <location>
        <begin position="35"/>
        <end position="71"/>
    </location>
</feature>
<accession>A0A9P8C6T9</accession>
<protein>
    <submittedName>
        <fullName evidence="2">Uncharacterized protein</fullName>
    </submittedName>
</protein>
<feature type="region of interest" description="Disordered" evidence="1">
    <location>
        <begin position="494"/>
        <end position="515"/>
    </location>
</feature>
<dbReference type="OrthoDB" id="3641178at2759"/>
<feature type="compositionally biased region" description="Polar residues" evidence="1">
    <location>
        <begin position="429"/>
        <end position="440"/>
    </location>
</feature>
<evidence type="ECO:0000313" key="3">
    <source>
        <dbReference type="Proteomes" id="UP000824998"/>
    </source>
</evidence>
<feature type="region of interest" description="Disordered" evidence="1">
    <location>
        <begin position="216"/>
        <end position="239"/>
    </location>
</feature>
<feature type="compositionally biased region" description="Low complexity" evidence="1">
    <location>
        <begin position="306"/>
        <end position="320"/>
    </location>
</feature>
<sequence length="515" mass="57215">MSLGSKIARASQPTMFLETRPANKMDRLIPLFLKSASQRDPMPPPRDPPRAESPTLPLPQKSKRRPRPRPASDLTIIPFTIGEWIKVMEQVKALYYRKHYKQCSAKCKQILETIRDPYRVHPLYSIYLCFFAASSLELTARSLHKNSSLKLPLFQESLTYYKKAQSYMEFAAFATNPDIIHATSRNQHKTNSSISSSIRSSVDSVFSQTSTSSVASSILDSPTSSSHSDAENGLSILKPMPLRPKKKKVAFNLTSLPSLPDSQDGGMTADDLLASFPSPPCNDMISPTIISTNSDALAIYDPPHSPQSQSQSQSQSLTTTQSITSYYTSQTTPPRSPPSFANKERSLTRYRAHLSSLKEQLEYHSFSLTAQIHTLQIVRRARRSNLPDLFVTPPAYSSRGRSSSTSSTVSATLTNPLPSLTSSPTTSTGQAPTITFNPTATLGHGISTPGEESPAHRLPDIRERIQRLREDGWARSRFNARKYQALCQKAIQELDDEGWRSPSSYDQHGSSKKTF</sequence>
<keyword evidence="3" id="KW-1185">Reference proteome</keyword>
<feature type="compositionally biased region" description="Low complexity" evidence="1">
    <location>
        <begin position="397"/>
        <end position="428"/>
    </location>
</feature>
<feature type="region of interest" description="Disordered" evidence="1">
    <location>
        <begin position="1"/>
        <end position="22"/>
    </location>
</feature>
<evidence type="ECO:0000256" key="1">
    <source>
        <dbReference type="SAM" id="MobiDB-lite"/>
    </source>
</evidence>
<dbReference type="AlphaFoldDB" id="A0A9P8C6T9"/>
<organism evidence="2 3">
    <name type="scientific">Amylocarpus encephaloides</name>
    <dbReference type="NCBI Taxonomy" id="45428"/>
    <lineage>
        <taxon>Eukaryota</taxon>
        <taxon>Fungi</taxon>
        <taxon>Dikarya</taxon>
        <taxon>Ascomycota</taxon>
        <taxon>Pezizomycotina</taxon>
        <taxon>Leotiomycetes</taxon>
        <taxon>Helotiales</taxon>
        <taxon>Helotiales incertae sedis</taxon>
        <taxon>Amylocarpus</taxon>
    </lineage>
</organism>
<dbReference type="Proteomes" id="UP000824998">
    <property type="component" value="Unassembled WGS sequence"/>
</dbReference>